<feature type="transmembrane region" description="Helical" evidence="1">
    <location>
        <begin position="60"/>
        <end position="78"/>
    </location>
</feature>
<accession>A0A931CWN4</accession>
<name>A0A931CWN4_9MICC</name>
<feature type="transmembrane region" description="Helical" evidence="1">
    <location>
        <begin position="85"/>
        <end position="103"/>
    </location>
</feature>
<organism evidence="2 3">
    <name type="scientific">Arthrobacter terrae</name>
    <dbReference type="NCBI Taxonomy" id="2935737"/>
    <lineage>
        <taxon>Bacteria</taxon>
        <taxon>Bacillati</taxon>
        <taxon>Actinomycetota</taxon>
        <taxon>Actinomycetes</taxon>
        <taxon>Micrococcales</taxon>
        <taxon>Micrococcaceae</taxon>
        <taxon>Arthrobacter</taxon>
    </lineage>
</organism>
<evidence type="ECO:0000313" key="3">
    <source>
        <dbReference type="Proteomes" id="UP000655366"/>
    </source>
</evidence>
<keyword evidence="3" id="KW-1185">Reference proteome</keyword>
<proteinExistence type="predicted"/>
<gene>
    <name evidence="2" type="ORF">IV500_18160</name>
</gene>
<reference evidence="2 3" key="1">
    <citation type="submission" date="2020-11" db="EMBL/GenBank/DDBJ databases">
        <title>Arthrobacter antarcticus sp. nov., isolated from Antarctic Soil.</title>
        <authorList>
            <person name="Li J."/>
        </authorList>
    </citation>
    <scope>NUCLEOTIDE SEQUENCE [LARGE SCALE GENOMIC DNA]</scope>
    <source>
        <strain evidence="2 3">Z1-20</strain>
    </source>
</reference>
<sequence>MMILIAFAAQITTSAAPLSFLRYIEDQVRYWESERSIKVVFAPNLTPKKTSKRAAAKIDIVQASVSIAAVFPILLAVMKPDSHNSFLLGIGSVGAVAATYTSLSWLDRVGKYDDFTWTIVSPGFVFTMVVYGFLFYVFWLNPQLEAP</sequence>
<keyword evidence="1" id="KW-1133">Transmembrane helix</keyword>
<protein>
    <submittedName>
        <fullName evidence="2">Uncharacterized protein</fullName>
    </submittedName>
</protein>
<dbReference type="RefSeq" id="WP_196398230.1">
    <property type="nucleotide sequence ID" value="NZ_JADNYM010000028.1"/>
</dbReference>
<comment type="caution">
    <text evidence="2">The sequence shown here is derived from an EMBL/GenBank/DDBJ whole genome shotgun (WGS) entry which is preliminary data.</text>
</comment>
<evidence type="ECO:0000256" key="1">
    <source>
        <dbReference type="SAM" id="Phobius"/>
    </source>
</evidence>
<dbReference type="AlphaFoldDB" id="A0A931CWN4"/>
<evidence type="ECO:0000313" key="2">
    <source>
        <dbReference type="EMBL" id="MBG0741293.1"/>
    </source>
</evidence>
<dbReference type="EMBL" id="JADNYM010000028">
    <property type="protein sequence ID" value="MBG0741293.1"/>
    <property type="molecule type" value="Genomic_DNA"/>
</dbReference>
<keyword evidence="1" id="KW-0812">Transmembrane</keyword>
<keyword evidence="1" id="KW-0472">Membrane</keyword>
<dbReference type="Proteomes" id="UP000655366">
    <property type="component" value="Unassembled WGS sequence"/>
</dbReference>
<feature type="transmembrane region" description="Helical" evidence="1">
    <location>
        <begin position="115"/>
        <end position="139"/>
    </location>
</feature>